<evidence type="ECO:0000313" key="3">
    <source>
        <dbReference type="EMBL" id="KYP66564.1"/>
    </source>
</evidence>
<dbReference type="PROSITE" id="PS00028">
    <property type="entry name" value="ZINC_FINGER_C2H2_1"/>
    <property type="match status" value="1"/>
</dbReference>
<protein>
    <recommendedName>
        <fullName evidence="2">C2H2-type domain-containing protein</fullName>
    </recommendedName>
</protein>
<dbReference type="STRING" id="3821.A0A151THM2"/>
<feature type="domain" description="C2H2-type" evidence="2">
    <location>
        <begin position="49"/>
        <end position="69"/>
    </location>
</feature>
<gene>
    <name evidence="3" type="ORF">KK1_012861</name>
</gene>
<evidence type="ECO:0000259" key="2">
    <source>
        <dbReference type="PROSITE" id="PS00028"/>
    </source>
</evidence>
<dbReference type="Pfam" id="PF13912">
    <property type="entry name" value="zf-C2H2_6"/>
    <property type="match status" value="1"/>
</dbReference>
<dbReference type="Proteomes" id="UP000075243">
    <property type="component" value="Chromosome 6"/>
</dbReference>
<dbReference type="PANTHER" id="PTHR47591:SF13">
    <property type="entry name" value="OS02G0293900 PROTEIN"/>
    <property type="match status" value="1"/>
</dbReference>
<proteinExistence type="predicted"/>
<dbReference type="InterPro" id="IPR013087">
    <property type="entry name" value="Znf_C2H2_type"/>
</dbReference>
<dbReference type="EMBL" id="CM003608">
    <property type="protein sequence ID" value="KYP66564.1"/>
    <property type="molecule type" value="Genomic_DNA"/>
</dbReference>
<feature type="region of interest" description="Disordered" evidence="1">
    <location>
        <begin position="77"/>
        <end position="102"/>
    </location>
</feature>
<evidence type="ECO:0000313" key="4">
    <source>
        <dbReference type="Proteomes" id="UP000075243"/>
    </source>
</evidence>
<name>A0A151THM2_CAJCA</name>
<sequence>MKTPWQVLEELCGGSSTPVAVAPVSEGVLQPKKRKTSEVRDPPRGKPICPVCNKEFTSWKAAFGHMRAHPNRDYRGFYKPPAFPSSSSSKDQPPPSANNNKGKANYLINKQCLCHMCMHVCAFDNFILCVN</sequence>
<organism evidence="3 4">
    <name type="scientific">Cajanus cajan</name>
    <name type="common">Pigeon pea</name>
    <name type="synonym">Cajanus indicus</name>
    <dbReference type="NCBI Taxonomy" id="3821"/>
    <lineage>
        <taxon>Eukaryota</taxon>
        <taxon>Viridiplantae</taxon>
        <taxon>Streptophyta</taxon>
        <taxon>Embryophyta</taxon>
        <taxon>Tracheophyta</taxon>
        <taxon>Spermatophyta</taxon>
        <taxon>Magnoliopsida</taxon>
        <taxon>eudicotyledons</taxon>
        <taxon>Gunneridae</taxon>
        <taxon>Pentapetalae</taxon>
        <taxon>rosids</taxon>
        <taxon>fabids</taxon>
        <taxon>Fabales</taxon>
        <taxon>Fabaceae</taxon>
        <taxon>Papilionoideae</taxon>
        <taxon>50 kb inversion clade</taxon>
        <taxon>NPAAA clade</taxon>
        <taxon>indigoferoid/millettioid clade</taxon>
        <taxon>Phaseoleae</taxon>
        <taxon>Cajanus</taxon>
    </lineage>
</organism>
<keyword evidence="4" id="KW-1185">Reference proteome</keyword>
<evidence type="ECO:0000256" key="1">
    <source>
        <dbReference type="SAM" id="MobiDB-lite"/>
    </source>
</evidence>
<dbReference type="PANTHER" id="PTHR47591">
    <property type="entry name" value="ZINC FINGER PROTEIN ZAT2-RELATED"/>
    <property type="match status" value="1"/>
</dbReference>
<dbReference type="AlphaFoldDB" id="A0A151THM2"/>
<accession>A0A151THM2</accession>
<reference evidence="3 4" key="1">
    <citation type="journal article" date="2012" name="Nat. Biotechnol.">
        <title>Draft genome sequence of pigeonpea (Cajanus cajan), an orphan legume crop of resource-poor farmers.</title>
        <authorList>
            <person name="Varshney R.K."/>
            <person name="Chen W."/>
            <person name="Li Y."/>
            <person name="Bharti A.K."/>
            <person name="Saxena R.K."/>
            <person name="Schlueter J.A."/>
            <person name="Donoghue M.T."/>
            <person name="Azam S."/>
            <person name="Fan G."/>
            <person name="Whaley A.M."/>
            <person name="Farmer A.D."/>
            <person name="Sheridan J."/>
            <person name="Iwata A."/>
            <person name="Tuteja R."/>
            <person name="Penmetsa R.V."/>
            <person name="Wu W."/>
            <person name="Upadhyaya H.D."/>
            <person name="Yang S.P."/>
            <person name="Shah T."/>
            <person name="Saxena K.B."/>
            <person name="Michael T."/>
            <person name="McCombie W.R."/>
            <person name="Yang B."/>
            <person name="Zhang G."/>
            <person name="Yang H."/>
            <person name="Wang J."/>
            <person name="Spillane C."/>
            <person name="Cook D.R."/>
            <person name="May G.D."/>
            <person name="Xu X."/>
            <person name="Jackson S.A."/>
        </authorList>
    </citation>
    <scope>NUCLEOTIDE SEQUENCE [LARGE SCALE GENOMIC DNA]</scope>
    <source>
        <strain evidence="4">cv. Asha</strain>
    </source>
</reference>
<dbReference type="Gramene" id="C.cajan_12481.t">
    <property type="protein sequence ID" value="C.cajan_12481.t.cds1"/>
    <property type="gene ID" value="C.cajan_12481"/>
</dbReference>